<evidence type="ECO:0000259" key="5">
    <source>
        <dbReference type="PROSITE" id="PS51656"/>
    </source>
</evidence>
<keyword evidence="7" id="KW-1185">Reference proteome</keyword>
<organism evidence="6 7">
    <name type="scientific">Desulfoluna limicola</name>
    <dbReference type="NCBI Taxonomy" id="2810562"/>
    <lineage>
        <taxon>Bacteria</taxon>
        <taxon>Pseudomonadati</taxon>
        <taxon>Thermodesulfobacteriota</taxon>
        <taxon>Desulfobacteria</taxon>
        <taxon>Desulfobacterales</taxon>
        <taxon>Desulfolunaceae</taxon>
        <taxon>Desulfoluna</taxon>
    </lineage>
</organism>
<dbReference type="Pfam" id="PF04060">
    <property type="entry name" value="FeS"/>
    <property type="match status" value="1"/>
</dbReference>
<feature type="domain" description="4Fe-4S" evidence="5">
    <location>
        <begin position="1"/>
        <end position="61"/>
    </location>
</feature>
<dbReference type="Pfam" id="PF12654">
    <property type="entry name" value="DUF3786"/>
    <property type="match status" value="1"/>
</dbReference>
<dbReference type="RefSeq" id="WP_236891961.1">
    <property type="nucleotide sequence ID" value="NZ_AP024488.1"/>
</dbReference>
<dbReference type="PROSITE" id="PS51656">
    <property type="entry name" value="4FE4S"/>
    <property type="match status" value="1"/>
</dbReference>
<accession>A0ABN6F2C2</accession>
<evidence type="ECO:0000256" key="4">
    <source>
        <dbReference type="ARBA" id="ARBA00023014"/>
    </source>
</evidence>
<proteinExistence type="predicted"/>
<reference evidence="6 7" key="1">
    <citation type="submission" date="2021-02" db="EMBL/GenBank/DDBJ databases">
        <title>Complete genome of Desulfoluna sp. strain ASN36.</title>
        <authorList>
            <person name="Takahashi A."/>
            <person name="Kojima H."/>
            <person name="Fukui M."/>
        </authorList>
    </citation>
    <scope>NUCLEOTIDE SEQUENCE [LARGE SCALE GENOMIC DNA]</scope>
    <source>
        <strain evidence="6 7">ASN36</strain>
    </source>
</reference>
<protein>
    <recommendedName>
        <fullName evidence="5">4Fe-4S domain-containing protein</fullName>
    </recommendedName>
</protein>
<name>A0ABN6F2C2_9BACT</name>
<dbReference type="EMBL" id="AP024488">
    <property type="protein sequence ID" value="BCS95680.1"/>
    <property type="molecule type" value="Genomic_DNA"/>
</dbReference>
<keyword evidence="2" id="KW-0479">Metal-binding</keyword>
<evidence type="ECO:0000313" key="6">
    <source>
        <dbReference type="EMBL" id="BCS95680.1"/>
    </source>
</evidence>
<gene>
    <name evidence="6" type="ORF">DSLASN_13120</name>
</gene>
<dbReference type="InterPro" id="IPR007202">
    <property type="entry name" value="4Fe-4S_dom"/>
</dbReference>
<evidence type="ECO:0000256" key="2">
    <source>
        <dbReference type="ARBA" id="ARBA00022723"/>
    </source>
</evidence>
<keyword evidence="4" id="KW-0411">Iron-sulfur</keyword>
<dbReference type="Gene3D" id="1.10.15.40">
    <property type="entry name" value="Electron transport complex subunit B, putative Fe-S cluster"/>
    <property type="match status" value="1"/>
</dbReference>
<dbReference type="Proteomes" id="UP001320148">
    <property type="component" value="Chromosome"/>
</dbReference>
<dbReference type="InterPro" id="IPR024264">
    <property type="entry name" value="DUF3786"/>
</dbReference>
<sequence>MSQFKNAMDLFKLLPKTNCRACNETTCLAFASKVFLGQKSLELCPHIDPGTLSEDRKGGATTPSVHKQREERLGILKAKVAATNLNDAAERVGGVFENGKLTLRIFGKPLRVDVQGNLSSDIHINPWITATVLGYILACKGEELTGEWVPLRELKGGREKNGLFVQRSEMPLKALADKYTDLFEALIELFSGETMDRLFQSDISLVLWPLPRLPILVCYWKPEEGMDSDLHLFFDSSADVNAGIDIVYTVATGIVVMFEKIARRHWSI</sequence>
<keyword evidence="1" id="KW-0004">4Fe-4S</keyword>
<evidence type="ECO:0000256" key="3">
    <source>
        <dbReference type="ARBA" id="ARBA00023004"/>
    </source>
</evidence>
<keyword evidence="3" id="KW-0408">Iron</keyword>
<evidence type="ECO:0000256" key="1">
    <source>
        <dbReference type="ARBA" id="ARBA00022485"/>
    </source>
</evidence>
<evidence type="ECO:0000313" key="7">
    <source>
        <dbReference type="Proteomes" id="UP001320148"/>
    </source>
</evidence>